<organism evidence="3 4">
    <name type="scientific">Verruconis gallopava</name>
    <dbReference type="NCBI Taxonomy" id="253628"/>
    <lineage>
        <taxon>Eukaryota</taxon>
        <taxon>Fungi</taxon>
        <taxon>Dikarya</taxon>
        <taxon>Ascomycota</taxon>
        <taxon>Pezizomycotina</taxon>
        <taxon>Dothideomycetes</taxon>
        <taxon>Pleosporomycetidae</taxon>
        <taxon>Venturiales</taxon>
        <taxon>Sympoventuriaceae</taxon>
        <taxon>Verruconis</taxon>
    </lineage>
</organism>
<dbReference type="InterPro" id="IPR021858">
    <property type="entry name" value="Fun_TF"/>
</dbReference>
<sequence>MPRLSAKKLLKITSYDVPPNLTLGLLTDESQGTLLSYYEDVISRMITTIDDAGNGFRNVLLPLALSSRDLSSQALLKATIALSAFHLGRYELAIQNKLAAIKALSASINAGTGSEAIQLAACMMLCVNSVFDASDDSWTIHLQGARTILQGSRDTRIKNSHMPFLLDWFAYHDVLQKYTLVHGTGSEACLIASIEEVTDPKDTEATEFAANSQDPAWDYSWEPQH</sequence>
<dbReference type="Proteomes" id="UP000053259">
    <property type="component" value="Unassembled WGS sequence"/>
</dbReference>
<reference evidence="3 4" key="1">
    <citation type="submission" date="2015-01" db="EMBL/GenBank/DDBJ databases">
        <title>The Genome Sequence of Ochroconis gallopava CBS43764.</title>
        <authorList>
            <consortium name="The Broad Institute Genomics Platform"/>
            <person name="Cuomo C."/>
            <person name="de Hoog S."/>
            <person name="Gorbushina A."/>
            <person name="Stielow B."/>
            <person name="Teixiera M."/>
            <person name="Abouelleil A."/>
            <person name="Chapman S.B."/>
            <person name="Priest M."/>
            <person name="Young S.K."/>
            <person name="Wortman J."/>
            <person name="Nusbaum C."/>
            <person name="Birren B."/>
        </authorList>
    </citation>
    <scope>NUCLEOTIDE SEQUENCE [LARGE SCALE GENOMIC DNA]</scope>
    <source>
        <strain evidence="3 4">CBS 43764</strain>
    </source>
</reference>
<dbReference type="STRING" id="253628.A0A0D1XIB2"/>
<evidence type="ECO:0000256" key="1">
    <source>
        <dbReference type="ARBA" id="ARBA00004123"/>
    </source>
</evidence>
<keyword evidence="2" id="KW-0539">Nucleus</keyword>
<dbReference type="GeneID" id="27314500"/>
<dbReference type="PANTHER" id="PTHR37534:SF49">
    <property type="entry name" value="LYSINE BIOSYNTHESIS REGULATORY PROTEIN LYS14"/>
    <property type="match status" value="1"/>
</dbReference>
<dbReference type="HOGENOM" id="CLU_1230739_0_0_1"/>
<dbReference type="GO" id="GO:0003700">
    <property type="term" value="F:DNA-binding transcription factor activity"/>
    <property type="evidence" value="ECO:0007669"/>
    <property type="project" value="TreeGrafter"/>
</dbReference>
<dbReference type="VEuPathDB" id="FungiDB:PV09_06527"/>
<comment type="subcellular location">
    <subcellularLocation>
        <location evidence="1">Nucleus</location>
    </subcellularLocation>
</comment>
<dbReference type="GO" id="GO:0005634">
    <property type="term" value="C:nucleus"/>
    <property type="evidence" value="ECO:0007669"/>
    <property type="project" value="UniProtKB-SubCell"/>
</dbReference>
<protein>
    <recommendedName>
        <fullName evidence="5">Transcription factor domain-containing protein</fullName>
    </recommendedName>
</protein>
<dbReference type="PANTHER" id="PTHR37534">
    <property type="entry name" value="TRANSCRIPTIONAL ACTIVATOR PROTEIN UGA3"/>
    <property type="match status" value="1"/>
</dbReference>
<evidence type="ECO:0008006" key="5">
    <source>
        <dbReference type="Google" id="ProtNLM"/>
    </source>
</evidence>
<dbReference type="EMBL" id="KN847551">
    <property type="protein sequence ID" value="KIW02021.1"/>
    <property type="molecule type" value="Genomic_DNA"/>
</dbReference>
<dbReference type="GO" id="GO:0000976">
    <property type="term" value="F:transcription cis-regulatory region binding"/>
    <property type="evidence" value="ECO:0007669"/>
    <property type="project" value="TreeGrafter"/>
</dbReference>
<dbReference type="InParanoid" id="A0A0D1XIB2"/>
<dbReference type="OrthoDB" id="3796677at2759"/>
<dbReference type="GO" id="GO:0045944">
    <property type="term" value="P:positive regulation of transcription by RNA polymerase II"/>
    <property type="evidence" value="ECO:0007669"/>
    <property type="project" value="TreeGrafter"/>
</dbReference>
<name>A0A0D1XIB2_9PEZI</name>
<dbReference type="RefSeq" id="XP_016211890.1">
    <property type="nucleotide sequence ID" value="XM_016360178.1"/>
</dbReference>
<evidence type="ECO:0000313" key="3">
    <source>
        <dbReference type="EMBL" id="KIW02021.1"/>
    </source>
</evidence>
<gene>
    <name evidence="3" type="ORF">PV09_06527</name>
</gene>
<dbReference type="AlphaFoldDB" id="A0A0D1XIB2"/>
<proteinExistence type="predicted"/>
<dbReference type="Pfam" id="PF11951">
    <property type="entry name" value="Fungal_trans_2"/>
    <property type="match status" value="1"/>
</dbReference>
<accession>A0A0D1XIB2</accession>
<evidence type="ECO:0000313" key="4">
    <source>
        <dbReference type="Proteomes" id="UP000053259"/>
    </source>
</evidence>
<keyword evidence="4" id="KW-1185">Reference proteome</keyword>
<evidence type="ECO:0000256" key="2">
    <source>
        <dbReference type="ARBA" id="ARBA00023242"/>
    </source>
</evidence>